<name>A0A3P2EIX9_KLEPN</name>
<dbReference type="Proteomes" id="UP000272440">
    <property type="component" value="Unassembled WGS sequence"/>
</dbReference>
<sequence length="71" mass="8431">MLFSLFTLSRKLKSKKSRKNLKILLRTHQESMTWRNEFSQECNQLRIFTASSVARTTNSLFNASNIHVYYD</sequence>
<evidence type="ECO:0000313" key="2">
    <source>
        <dbReference type="Proteomes" id="UP000272440"/>
    </source>
</evidence>
<accession>A0A3P2EIX9</accession>
<proteinExistence type="predicted"/>
<protein>
    <submittedName>
        <fullName evidence="1">Uncharacterized protein</fullName>
    </submittedName>
</protein>
<organism evidence="1 2">
    <name type="scientific">Klebsiella pneumoniae</name>
    <dbReference type="NCBI Taxonomy" id="573"/>
    <lineage>
        <taxon>Bacteria</taxon>
        <taxon>Pseudomonadati</taxon>
        <taxon>Pseudomonadota</taxon>
        <taxon>Gammaproteobacteria</taxon>
        <taxon>Enterobacterales</taxon>
        <taxon>Enterobacteriaceae</taxon>
        <taxon>Klebsiella/Raoultella group</taxon>
        <taxon>Klebsiella</taxon>
        <taxon>Klebsiella pneumoniae complex</taxon>
    </lineage>
</organism>
<evidence type="ECO:0000313" key="1">
    <source>
        <dbReference type="EMBL" id="RRE44005.1"/>
    </source>
</evidence>
<dbReference type="EMBL" id="RCZY01000002">
    <property type="protein sequence ID" value="RRE44005.1"/>
    <property type="molecule type" value="Genomic_DNA"/>
</dbReference>
<gene>
    <name evidence="1" type="ORF">EAO28_23735</name>
</gene>
<comment type="caution">
    <text evidence="1">The sequence shown here is derived from an EMBL/GenBank/DDBJ whole genome shotgun (WGS) entry which is preliminary data.</text>
</comment>
<reference evidence="1 2" key="1">
    <citation type="journal article" date="2019" name="Antimicrob. Agents Chemother.">
        <title>Applying Rapid Whole Genome Sequencing to Predict Phenotypic Antimicrobial Susceptibility Testing Results Among Carbapenem-Resistant Klebsiella pneumoniae Clinical Isolates.</title>
        <authorList>
            <person name="Tamma P.D."/>
            <person name="Fan Y."/>
            <person name="Bergman Y."/>
            <person name="Pertea G."/>
            <person name="Kazmi A."/>
            <person name="Lewis S."/>
            <person name="Carroll K.C."/>
            <person name="Schatz M.C."/>
            <person name="Timp W."/>
            <person name="Simner P.J."/>
        </authorList>
    </citation>
    <scope>NUCLEOTIDE SEQUENCE [LARGE SCALE GENOMIC DNA]</scope>
    <source>
        <strain evidence="1 2">KLPN_33</strain>
    </source>
</reference>
<dbReference type="AlphaFoldDB" id="A0A3P2EIX9"/>